<proteinExistence type="predicted"/>
<dbReference type="EMBL" id="PYMH01000013">
    <property type="protein sequence ID" value="PSU31823.1"/>
    <property type="molecule type" value="Genomic_DNA"/>
</dbReference>
<dbReference type="Proteomes" id="UP000241222">
    <property type="component" value="Unassembled WGS sequence"/>
</dbReference>
<reference evidence="2 3" key="1">
    <citation type="submission" date="2018-03" db="EMBL/GenBank/DDBJ databases">
        <title>Whole genome sequencing of Histamine producing bacteria.</title>
        <authorList>
            <person name="Butler K."/>
        </authorList>
    </citation>
    <scope>NUCLEOTIDE SEQUENCE [LARGE SCALE GENOMIC DNA]</scope>
    <source>
        <strain evidence="2 3">JCM 13586</strain>
    </source>
</reference>
<dbReference type="RefSeq" id="WP_211321960.1">
    <property type="nucleotide sequence ID" value="NZ_PYMH01000013.1"/>
</dbReference>
<feature type="region of interest" description="Disordered" evidence="1">
    <location>
        <begin position="1"/>
        <end position="56"/>
    </location>
</feature>
<protein>
    <submittedName>
        <fullName evidence="2">Uncharacterized protein</fullName>
    </submittedName>
</protein>
<feature type="non-terminal residue" evidence="2">
    <location>
        <position position="1"/>
    </location>
</feature>
<evidence type="ECO:0000313" key="3">
    <source>
        <dbReference type="Proteomes" id="UP000241222"/>
    </source>
</evidence>
<evidence type="ECO:0000256" key="1">
    <source>
        <dbReference type="SAM" id="MobiDB-lite"/>
    </source>
</evidence>
<keyword evidence="3" id="KW-1185">Reference proteome</keyword>
<comment type="caution">
    <text evidence="2">The sequence shown here is derived from an EMBL/GenBank/DDBJ whole genome shotgun (WGS) entry which is preliminary data.</text>
</comment>
<name>A0A2T3ITZ1_9GAMM</name>
<dbReference type="AlphaFoldDB" id="A0A2T3ITZ1"/>
<sequence>EAEAEAEAKAKAEAEAEAEAEAKAKAEAEAEAEAEAKAKAEAEAEAKAAAASNDVTTELGECTVTPSAQTEQLFNFMAMQFRNGQSDLAPMRNFMEAATDSNDIEWMKHQIKLLEMEEAA</sequence>
<organism evidence="2 3">
    <name type="scientific">Photobacterium lutimaris</name>
    <dbReference type="NCBI Taxonomy" id="388278"/>
    <lineage>
        <taxon>Bacteria</taxon>
        <taxon>Pseudomonadati</taxon>
        <taxon>Pseudomonadota</taxon>
        <taxon>Gammaproteobacteria</taxon>
        <taxon>Vibrionales</taxon>
        <taxon>Vibrionaceae</taxon>
        <taxon>Photobacterium</taxon>
    </lineage>
</organism>
<evidence type="ECO:0000313" key="2">
    <source>
        <dbReference type="EMBL" id="PSU31823.1"/>
    </source>
</evidence>
<gene>
    <name evidence="2" type="ORF">C9I99_21805</name>
</gene>
<feature type="compositionally biased region" description="Basic and acidic residues" evidence="1">
    <location>
        <begin position="1"/>
        <end position="46"/>
    </location>
</feature>
<accession>A0A2T3ITZ1</accession>